<feature type="transmembrane region" description="Helical" evidence="8">
    <location>
        <begin position="201"/>
        <end position="222"/>
    </location>
</feature>
<reference evidence="10 11" key="1">
    <citation type="journal article" date="2016" name="Nat. Commun.">
        <title>Thousands of microbial genomes shed light on interconnected biogeochemical processes in an aquifer system.</title>
        <authorList>
            <person name="Anantharaman K."/>
            <person name="Brown C.T."/>
            <person name="Hug L.A."/>
            <person name="Sharon I."/>
            <person name="Castelle C.J."/>
            <person name="Probst A.J."/>
            <person name="Thomas B.C."/>
            <person name="Singh A."/>
            <person name="Wilkins M.J."/>
            <person name="Karaoz U."/>
            <person name="Brodie E.L."/>
            <person name="Williams K.H."/>
            <person name="Hubbard S.S."/>
            <person name="Banfield J.F."/>
        </authorList>
    </citation>
    <scope>NUCLEOTIDE SEQUENCE [LARGE SCALE GENOMIC DNA]</scope>
</reference>
<feature type="transmembrane region" description="Helical" evidence="8">
    <location>
        <begin position="242"/>
        <end position="265"/>
    </location>
</feature>
<gene>
    <name evidence="10" type="ORF">A3J15_01665</name>
</gene>
<evidence type="ECO:0000256" key="4">
    <source>
        <dbReference type="ARBA" id="ARBA00022679"/>
    </source>
</evidence>
<dbReference type="PANTHER" id="PTHR33908:SF11">
    <property type="entry name" value="MEMBRANE PROTEIN"/>
    <property type="match status" value="1"/>
</dbReference>
<feature type="transmembrane region" description="Helical" evidence="8">
    <location>
        <begin position="106"/>
        <end position="123"/>
    </location>
</feature>
<feature type="transmembrane region" description="Helical" evidence="8">
    <location>
        <begin position="169"/>
        <end position="189"/>
    </location>
</feature>
<keyword evidence="5 8" id="KW-0812">Transmembrane</keyword>
<feature type="domain" description="Glycosyltransferase RgtA/B/C/D-like" evidence="9">
    <location>
        <begin position="58"/>
        <end position="208"/>
    </location>
</feature>
<keyword evidence="6 8" id="KW-1133">Transmembrane helix</keyword>
<comment type="caution">
    <text evidence="10">The sequence shown here is derived from an EMBL/GenBank/DDBJ whole genome shotgun (WGS) entry which is preliminary data.</text>
</comment>
<evidence type="ECO:0000256" key="7">
    <source>
        <dbReference type="ARBA" id="ARBA00023136"/>
    </source>
</evidence>
<dbReference type="Proteomes" id="UP000176376">
    <property type="component" value="Unassembled WGS sequence"/>
</dbReference>
<evidence type="ECO:0000256" key="8">
    <source>
        <dbReference type="SAM" id="Phobius"/>
    </source>
</evidence>
<protein>
    <recommendedName>
        <fullName evidence="9">Glycosyltransferase RgtA/B/C/D-like domain-containing protein</fullName>
    </recommendedName>
</protein>
<keyword evidence="4" id="KW-0808">Transferase</keyword>
<evidence type="ECO:0000256" key="1">
    <source>
        <dbReference type="ARBA" id="ARBA00004651"/>
    </source>
</evidence>
<evidence type="ECO:0000256" key="3">
    <source>
        <dbReference type="ARBA" id="ARBA00022676"/>
    </source>
</evidence>
<feature type="transmembrane region" description="Helical" evidence="8">
    <location>
        <begin position="277"/>
        <end position="294"/>
    </location>
</feature>
<evidence type="ECO:0000256" key="5">
    <source>
        <dbReference type="ARBA" id="ARBA00022692"/>
    </source>
</evidence>
<dbReference type="GO" id="GO:0016763">
    <property type="term" value="F:pentosyltransferase activity"/>
    <property type="evidence" value="ECO:0007669"/>
    <property type="project" value="TreeGrafter"/>
</dbReference>
<comment type="subcellular location">
    <subcellularLocation>
        <location evidence="1">Cell membrane</location>
        <topology evidence="1">Multi-pass membrane protein</topology>
    </subcellularLocation>
</comment>
<feature type="transmembrane region" description="Helical" evidence="8">
    <location>
        <begin position="82"/>
        <end position="100"/>
    </location>
</feature>
<evidence type="ECO:0000313" key="10">
    <source>
        <dbReference type="EMBL" id="OGK56183.1"/>
    </source>
</evidence>
<dbReference type="Pfam" id="PF13231">
    <property type="entry name" value="PMT_2"/>
    <property type="match status" value="1"/>
</dbReference>
<evidence type="ECO:0000313" key="11">
    <source>
        <dbReference type="Proteomes" id="UP000176376"/>
    </source>
</evidence>
<dbReference type="PANTHER" id="PTHR33908">
    <property type="entry name" value="MANNOSYLTRANSFERASE YKCB-RELATED"/>
    <property type="match status" value="1"/>
</dbReference>
<evidence type="ECO:0000256" key="6">
    <source>
        <dbReference type="ARBA" id="ARBA00022989"/>
    </source>
</evidence>
<name>A0A1F7JKP6_9BACT</name>
<evidence type="ECO:0000256" key="2">
    <source>
        <dbReference type="ARBA" id="ARBA00022475"/>
    </source>
</evidence>
<dbReference type="GO" id="GO:0005886">
    <property type="term" value="C:plasma membrane"/>
    <property type="evidence" value="ECO:0007669"/>
    <property type="project" value="UniProtKB-SubCell"/>
</dbReference>
<dbReference type="InterPro" id="IPR050297">
    <property type="entry name" value="LipidA_mod_glycosyltrf_83"/>
</dbReference>
<dbReference type="EMBL" id="MGAY01000045">
    <property type="protein sequence ID" value="OGK56183.1"/>
    <property type="molecule type" value="Genomic_DNA"/>
</dbReference>
<accession>A0A1F7JKP6</accession>
<feature type="transmembrane region" description="Helical" evidence="8">
    <location>
        <begin position="300"/>
        <end position="317"/>
    </location>
</feature>
<organism evidence="10 11">
    <name type="scientific">Candidatus Roizmanbacteria bacterium RIFCSPLOWO2_02_FULL_38_10</name>
    <dbReference type="NCBI Taxonomy" id="1802074"/>
    <lineage>
        <taxon>Bacteria</taxon>
        <taxon>Candidatus Roizmaniibacteriota</taxon>
    </lineage>
</organism>
<keyword evidence="2" id="KW-1003">Cell membrane</keyword>
<dbReference type="STRING" id="1802074.A3J15_01665"/>
<proteinExistence type="predicted"/>
<evidence type="ECO:0000259" key="9">
    <source>
        <dbReference type="Pfam" id="PF13231"/>
    </source>
</evidence>
<dbReference type="GO" id="GO:0009103">
    <property type="term" value="P:lipopolysaccharide biosynthetic process"/>
    <property type="evidence" value="ECO:0007669"/>
    <property type="project" value="UniProtKB-ARBA"/>
</dbReference>
<feature type="transmembrane region" description="Helical" evidence="8">
    <location>
        <begin position="329"/>
        <end position="347"/>
    </location>
</feature>
<keyword evidence="3" id="KW-0328">Glycosyltransferase</keyword>
<sequence>MMKKIFLITLIFFFILIFFTQINLIDHPVTDNDEGIYQTTFILLKNNFSAYKEVILSQPPGFILSVYPGFLLFGEALQASRLTILLWTLLGLSAVVWMMKMLEAEWAGLLVISLLYLVPIFFNQTLILQSDMLVVVFSSICLTAIIRYSKDFKVLWLVVASIFLNFSFWIKYDISLIPGILFAIGLFYYEKKLTSKQIYRVLAIFICISAIFFLFFIYPFGLNDVVKNTIGLRLKALSYFSVSPFLFLSYLKQDILLTLLVVIGISFSIINKDRLKFPAIMFLIWELTVIFFLIIYRPLFPHHLSLLALPATIVFSYQMTKLLRHQKKILVGISLILILVSVGYQVYRVIQTPDEILNPQQKSALQIIFENTKSGDYVISDEAILNAFSGRLPPPTLADISFVRVKTGDISYVNFQKNLNIYKPKLIISFNGRLESMNQFKSTLSDYRLLTTIADTKRIYIRKDNK</sequence>
<dbReference type="AlphaFoldDB" id="A0A1F7JKP6"/>
<keyword evidence="7 8" id="KW-0472">Membrane</keyword>
<dbReference type="InterPro" id="IPR038731">
    <property type="entry name" value="RgtA/B/C-like"/>
</dbReference>